<dbReference type="GO" id="GO:0016740">
    <property type="term" value="F:transferase activity"/>
    <property type="evidence" value="ECO:0007669"/>
    <property type="project" value="UniProtKB-KW"/>
</dbReference>
<reference evidence="2 3" key="1">
    <citation type="journal article" date="2016" name="Microbes Environ.">
        <title>Phylogenetically diverse aerobic anoxygenic phototrophic bacteria isolated from epilithic biofilms in Tama river, Japan.</title>
        <authorList>
            <person name="Hirose S."/>
            <person name="Matsuura K."/>
            <person name="Haruta S."/>
        </authorList>
    </citation>
    <scope>NUCLEOTIDE SEQUENCE [LARGE SCALE GENOMIC DNA]</scope>
    <source>
        <strain evidence="2 3">S08</strain>
    </source>
</reference>
<keyword evidence="3" id="KW-1185">Reference proteome</keyword>
<keyword evidence="2" id="KW-0808">Transferase</keyword>
<dbReference type="InterPro" id="IPR003673">
    <property type="entry name" value="CoA-Trfase_fam_III"/>
</dbReference>
<dbReference type="Proteomes" id="UP000831327">
    <property type="component" value="Chromosome"/>
</dbReference>
<proteinExistence type="predicted"/>
<dbReference type="Pfam" id="PF02515">
    <property type="entry name" value="CoA_transf_3"/>
    <property type="match status" value="1"/>
</dbReference>
<dbReference type="EMBL" id="AP025637">
    <property type="protein sequence ID" value="BDG71789.1"/>
    <property type="molecule type" value="Genomic_DNA"/>
</dbReference>
<dbReference type="SUPFAM" id="SSF89796">
    <property type="entry name" value="CoA-transferase family III (CaiB/BaiF)"/>
    <property type="match status" value="1"/>
</dbReference>
<evidence type="ECO:0000256" key="1">
    <source>
        <dbReference type="SAM" id="MobiDB-lite"/>
    </source>
</evidence>
<dbReference type="InterPro" id="IPR050509">
    <property type="entry name" value="CoA-transferase_III"/>
</dbReference>
<evidence type="ECO:0000313" key="3">
    <source>
        <dbReference type="Proteomes" id="UP000831327"/>
    </source>
</evidence>
<feature type="region of interest" description="Disordered" evidence="1">
    <location>
        <begin position="321"/>
        <end position="351"/>
    </location>
</feature>
<dbReference type="Gene3D" id="3.40.50.10540">
    <property type="entry name" value="Crotonobetainyl-coa:carnitine coa-transferase, domain 1"/>
    <property type="match status" value="1"/>
</dbReference>
<gene>
    <name evidence="2" type="primary">mcr</name>
    <name evidence="2" type="ORF">Rmf_17180</name>
</gene>
<dbReference type="PANTHER" id="PTHR48228">
    <property type="entry name" value="SUCCINYL-COA--D-CITRAMALATE COA-TRANSFERASE"/>
    <property type="match status" value="1"/>
</dbReference>
<dbReference type="InterPro" id="IPR023606">
    <property type="entry name" value="CoA-Trfase_III_dom_1_sf"/>
</dbReference>
<dbReference type="PANTHER" id="PTHR48228:SF5">
    <property type="entry name" value="ALPHA-METHYLACYL-COA RACEMASE"/>
    <property type="match status" value="1"/>
</dbReference>
<dbReference type="InterPro" id="IPR044855">
    <property type="entry name" value="CoA-Trfase_III_dom3_sf"/>
</dbReference>
<dbReference type="Gene3D" id="3.30.1540.10">
    <property type="entry name" value="formyl-coa transferase, domain 3"/>
    <property type="match status" value="1"/>
</dbReference>
<dbReference type="RefSeq" id="WP_244459020.1">
    <property type="nucleotide sequence ID" value="NZ_AP025637.1"/>
</dbReference>
<name>A0ABN6NZE6_9PROT</name>
<organism evidence="2 3">
    <name type="scientific">Roseomonas fluvialis</name>
    <dbReference type="NCBI Taxonomy" id="1750527"/>
    <lineage>
        <taxon>Bacteria</taxon>
        <taxon>Pseudomonadati</taxon>
        <taxon>Pseudomonadota</taxon>
        <taxon>Alphaproteobacteria</taxon>
        <taxon>Acetobacterales</taxon>
        <taxon>Roseomonadaceae</taxon>
        <taxon>Roseomonas</taxon>
    </lineage>
</organism>
<accession>A0ABN6NZE6</accession>
<protein>
    <submittedName>
        <fullName evidence="2">CoA transferase</fullName>
    </submittedName>
</protein>
<sequence>MPGPLQGLRVVELAGIGPGPFCCMMLADLGAEVLRIDRPDGPPGGHPADVLGRGRRSVALDLKRPEAIAAVLALAQRADVLVEGFRPGVTERLGLGPDACHARNPRLVYGRMTGWGQDGPLASVAGHDITYIALTGALWSMGRAGERPVPPLNLVGDFGGGGMLLAYGIMAALFEAQRSGRGQVVDAAMTDGSATLMGAFFGQLAQGRWKNARESNLLDGACPYYDTYECSDGMYVAVGALEPQFFALLLKGLGLDAARFADRTDPARWPAIRAEFAAIFASRPREHWAGVFDGSDACVAPVLDLEEAPRHPHNVARGTFLARGGGAQPAPSPRFSRTPAAEPMPAPRRGADGAAALADWGLEASMIGAALGG</sequence>
<evidence type="ECO:0000313" key="2">
    <source>
        <dbReference type="EMBL" id="BDG71789.1"/>
    </source>
</evidence>